<evidence type="ECO:0000313" key="2">
    <source>
        <dbReference type="Proteomes" id="UP001165064"/>
    </source>
</evidence>
<dbReference type="EMBL" id="BSXS01005537">
    <property type="protein sequence ID" value="GME84501.1"/>
    <property type="molecule type" value="Genomic_DNA"/>
</dbReference>
<dbReference type="Proteomes" id="UP001165064">
    <property type="component" value="Unassembled WGS sequence"/>
</dbReference>
<sequence length="123" mass="14370">MKANKSLELSDHITDDIISNATLNSVERKYHITQGKLSESYEEKEIAYIESTIKRNKHFEQLQGCSSHLESTYPPKAMVIRYDVMFELMNKFISNPTQTHKFSPTMFFVFMQFAYCTGLTRIE</sequence>
<organism evidence="1 2">
    <name type="scientific">Ambrosiozyma monospora</name>
    <name type="common">Yeast</name>
    <name type="synonym">Endomycopsis monosporus</name>
    <dbReference type="NCBI Taxonomy" id="43982"/>
    <lineage>
        <taxon>Eukaryota</taxon>
        <taxon>Fungi</taxon>
        <taxon>Dikarya</taxon>
        <taxon>Ascomycota</taxon>
        <taxon>Saccharomycotina</taxon>
        <taxon>Pichiomycetes</taxon>
        <taxon>Pichiales</taxon>
        <taxon>Pichiaceae</taxon>
        <taxon>Ambrosiozyma</taxon>
    </lineage>
</organism>
<evidence type="ECO:0000313" key="1">
    <source>
        <dbReference type="EMBL" id="GME84501.1"/>
    </source>
</evidence>
<accession>A0ACB5TA06</accession>
<proteinExistence type="predicted"/>
<comment type="caution">
    <text evidence="1">The sequence shown here is derived from an EMBL/GenBank/DDBJ whole genome shotgun (WGS) entry which is preliminary data.</text>
</comment>
<keyword evidence="2" id="KW-1185">Reference proteome</keyword>
<name>A0ACB5TA06_AMBMO</name>
<protein>
    <submittedName>
        <fullName evidence="1">Unnamed protein product</fullName>
    </submittedName>
</protein>
<gene>
    <name evidence="1" type="ORF">Amon02_000688600</name>
</gene>
<reference evidence="1" key="1">
    <citation type="submission" date="2023-04" db="EMBL/GenBank/DDBJ databases">
        <title>Ambrosiozyma monospora NBRC 10751.</title>
        <authorList>
            <person name="Ichikawa N."/>
            <person name="Sato H."/>
            <person name="Tonouchi N."/>
        </authorList>
    </citation>
    <scope>NUCLEOTIDE SEQUENCE</scope>
    <source>
        <strain evidence="1">NBRC 10751</strain>
    </source>
</reference>